<dbReference type="AlphaFoldDB" id="A0A2I0WA31"/>
<evidence type="ECO:0000313" key="2">
    <source>
        <dbReference type="Proteomes" id="UP000233837"/>
    </source>
</evidence>
<dbReference type="EMBL" id="KZ502819">
    <property type="protein sequence ID" value="PKU72515.1"/>
    <property type="molecule type" value="Genomic_DNA"/>
</dbReference>
<protein>
    <submittedName>
        <fullName evidence="1">Uncharacterized protein</fullName>
    </submittedName>
</protein>
<dbReference type="Proteomes" id="UP000233837">
    <property type="component" value="Unassembled WGS sequence"/>
</dbReference>
<keyword evidence="2" id="KW-1185">Reference proteome</keyword>
<organism evidence="1 2">
    <name type="scientific">Dendrobium catenatum</name>
    <dbReference type="NCBI Taxonomy" id="906689"/>
    <lineage>
        <taxon>Eukaryota</taxon>
        <taxon>Viridiplantae</taxon>
        <taxon>Streptophyta</taxon>
        <taxon>Embryophyta</taxon>
        <taxon>Tracheophyta</taxon>
        <taxon>Spermatophyta</taxon>
        <taxon>Magnoliopsida</taxon>
        <taxon>Liliopsida</taxon>
        <taxon>Asparagales</taxon>
        <taxon>Orchidaceae</taxon>
        <taxon>Epidendroideae</taxon>
        <taxon>Malaxideae</taxon>
        <taxon>Dendrobiinae</taxon>
        <taxon>Dendrobium</taxon>
    </lineage>
</organism>
<accession>A0A2I0WA31</accession>
<evidence type="ECO:0000313" key="1">
    <source>
        <dbReference type="EMBL" id="PKU72515.1"/>
    </source>
</evidence>
<sequence length="66" mass="7553">MESQNVLGSKSEMVVGSQCDWSNISSEDNWDSEPVSDPDYDFKMVSDRALKGDHRGKFWNRGGKRR</sequence>
<reference evidence="1 2" key="2">
    <citation type="journal article" date="2017" name="Nature">
        <title>The Apostasia genome and the evolution of orchids.</title>
        <authorList>
            <person name="Zhang G.Q."/>
            <person name="Liu K.W."/>
            <person name="Li Z."/>
            <person name="Lohaus R."/>
            <person name="Hsiao Y.Y."/>
            <person name="Niu S.C."/>
            <person name="Wang J.Y."/>
            <person name="Lin Y.C."/>
            <person name="Xu Q."/>
            <person name="Chen L.J."/>
            <person name="Yoshida K."/>
            <person name="Fujiwara S."/>
            <person name="Wang Z.W."/>
            <person name="Zhang Y.Q."/>
            <person name="Mitsuda N."/>
            <person name="Wang M."/>
            <person name="Liu G.H."/>
            <person name="Pecoraro L."/>
            <person name="Huang H.X."/>
            <person name="Xiao X.J."/>
            <person name="Lin M."/>
            <person name="Wu X.Y."/>
            <person name="Wu W.L."/>
            <person name="Chen Y.Y."/>
            <person name="Chang S.B."/>
            <person name="Sakamoto S."/>
            <person name="Ohme-Takagi M."/>
            <person name="Yagi M."/>
            <person name="Zeng S.J."/>
            <person name="Shen C.Y."/>
            <person name="Yeh C.M."/>
            <person name="Luo Y.B."/>
            <person name="Tsai W.C."/>
            <person name="Van de Peer Y."/>
            <person name="Liu Z.J."/>
        </authorList>
    </citation>
    <scope>NUCLEOTIDE SEQUENCE [LARGE SCALE GENOMIC DNA]</scope>
    <source>
        <tissue evidence="1">The whole plant</tissue>
    </source>
</reference>
<name>A0A2I0WA31_9ASPA</name>
<gene>
    <name evidence="1" type="ORF">MA16_Dca008570</name>
</gene>
<reference evidence="1 2" key="1">
    <citation type="journal article" date="2016" name="Sci. Rep.">
        <title>The Dendrobium catenatum Lindl. genome sequence provides insights into polysaccharide synthase, floral development and adaptive evolution.</title>
        <authorList>
            <person name="Zhang G.Q."/>
            <person name="Xu Q."/>
            <person name="Bian C."/>
            <person name="Tsai W.C."/>
            <person name="Yeh C.M."/>
            <person name="Liu K.W."/>
            <person name="Yoshida K."/>
            <person name="Zhang L.S."/>
            <person name="Chang S.B."/>
            <person name="Chen F."/>
            <person name="Shi Y."/>
            <person name="Su Y.Y."/>
            <person name="Zhang Y.Q."/>
            <person name="Chen L.J."/>
            <person name="Yin Y."/>
            <person name="Lin M."/>
            <person name="Huang H."/>
            <person name="Deng H."/>
            <person name="Wang Z.W."/>
            <person name="Zhu S.L."/>
            <person name="Zhao X."/>
            <person name="Deng C."/>
            <person name="Niu S.C."/>
            <person name="Huang J."/>
            <person name="Wang M."/>
            <person name="Liu G.H."/>
            <person name="Yang H.J."/>
            <person name="Xiao X.J."/>
            <person name="Hsiao Y.Y."/>
            <person name="Wu W.L."/>
            <person name="Chen Y.Y."/>
            <person name="Mitsuda N."/>
            <person name="Ohme-Takagi M."/>
            <person name="Luo Y.B."/>
            <person name="Van de Peer Y."/>
            <person name="Liu Z.J."/>
        </authorList>
    </citation>
    <scope>NUCLEOTIDE SEQUENCE [LARGE SCALE GENOMIC DNA]</scope>
    <source>
        <tissue evidence="1">The whole plant</tissue>
    </source>
</reference>
<proteinExistence type="predicted"/>